<dbReference type="Proteomes" id="UP000838763">
    <property type="component" value="Unassembled WGS sequence"/>
</dbReference>
<evidence type="ECO:0000313" key="1">
    <source>
        <dbReference type="EMBL" id="CAI4218358.1"/>
    </source>
</evidence>
<proteinExistence type="predicted"/>
<name>A0A9P1H984_9PEZI</name>
<comment type="caution">
    <text evidence="1">The sequence shown here is derived from an EMBL/GenBank/DDBJ whole genome shotgun (WGS) entry which is preliminary data.</text>
</comment>
<gene>
    <name evidence="1" type="ORF">PPNO1_LOCUS7948</name>
</gene>
<organism evidence="1 2">
    <name type="scientific">Parascedosporium putredinis</name>
    <dbReference type="NCBI Taxonomy" id="1442378"/>
    <lineage>
        <taxon>Eukaryota</taxon>
        <taxon>Fungi</taxon>
        <taxon>Dikarya</taxon>
        <taxon>Ascomycota</taxon>
        <taxon>Pezizomycotina</taxon>
        <taxon>Sordariomycetes</taxon>
        <taxon>Hypocreomycetidae</taxon>
        <taxon>Microascales</taxon>
        <taxon>Microascaceae</taxon>
        <taxon>Parascedosporium</taxon>
    </lineage>
</organism>
<accession>A0A9P1H984</accession>
<keyword evidence="2" id="KW-1185">Reference proteome</keyword>
<reference evidence="1" key="1">
    <citation type="submission" date="2022-11" db="EMBL/GenBank/DDBJ databases">
        <authorList>
            <person name="Scott C."/>
            <person name="Bruce N."/>
        </authorList>
    </citation>
    <scope>NUCLEOTIDE SEQUENCE</scope>
</reference>
<dbReference type="EMBL" id="CALLCH030000017">
    <property type="protein sequence ID" value="CAI4218358.1"/>
    <property type="molecule type" value="Genomic_DNA"/>
</dbReference>
<sequence>MDGSRATWHTEPAMPKAARCVRTNYYAKGPGRSGPTQTSFTGVHHFSIKFETIKAQWNVITLLPSPHVSCQPRHTEDQQIKDDLLKAPITFHGSSAKIPSRR</sequence>
<dbReference type="AlphaFoldDB" id="A0A9P1H984"/>
<evidence type="ECO:0000313" key="2">
    <source>
        <dbReference type="Proteomes" id="UP000838763"/>
    </source>
</evidence>
<protein>
    <submittedName>
        <fullName evidence="1">Uncharacterized protein</fullName>
    </submittedName>
</protein>